<dbReference type="InterPro" id="IPR000711">
    <property type="entry name" value="ATPase_OSCP/dsu"/>
</dbReference>
<evidence type="ECO:0000313" key="9">
    <source>
        <dbReference type="EMBL" id="MBP2622612.1"/>
    </source>
</evidence>
<organism evidence="9 10">
    <name type="scientific">Streptococcus oricebi</name>
    <dbReference type="NCBI Taxonomy" id="1547447"/>
    <lineage>
        <taxon>Bacteria</taxon>
        <taxon>Bacillati</taxon>
        <taxon>Bacillota</taxon>
        <taxon>Bacilli</taxon>
        <taxon>Lactobacillales</taxon>
        <taxon>Streptococcaceae</taxon>
        <taxon>Streptococcus</taxon>
    </lineage>
</organism>
<gene>
    <name evidence="8" type="primary">atpH</name>
    <name evidence="9" type="ORF">C4K46_01510</name>
</gene>
<comment type="function">
    <text evidence="8">F(1)F(0) ATP synthase produces ATP from ADP in the presence of a proton or sodium gradient. F-type ATPases consist of two structural domains, F(1) containing the extramembraneous catalytic core and F(0) containing the membrane proton channel, linked together by a central stalk and a peripheral stalk. During catalysis, ATP synthesis in the catalytic domain of F(1) is coupled via a rotary mechanism of the central stalk subunits to proton translocation.</text>
</comment>
<dbReference type="PRINTS" id="PR00125">
    <property type="entry name" value="ATPASEDELTA"/>
</dbReference>
<dbReference type="InterPro" id="IPR026015">
    <property type="entry name" value="ATP_synth_OSCP/delta_N_sf"/>
</dbReference>
<keyword evidence="2 8" id="KW-0813">Transport</keyword>
<keyword evidence="3 8" id="KW-1003">Cell membrane</keyword>
<reference evidence="9 10" key="1">
    <citation type="submission" date="2018-02" db="EMBL/GenBank/DDBJ databases">
        <title>Draft genome sequence of Streptococcus oricebi CCUG 70868T type strain.</title>
        <authorList>
            <person name="Mendez V."/>
            <person name="Salva-Serra F."/>
            <person name="Jaen-Luchoro D."/>
            <person name="Gonzales-Siles L."/>
            <person name="Karlsson R."/>
            <person name="Engstrom-Jakobsson H."/>
            <person name="Busquets A."/>
            <person name="Gomila M."/>
            <person name="Pineiro-Iglesias B."/>
            <person name="Bennasar-Figueras A."/>
            <person name="Seeger M."/>
            <person name="Moore E."/>
        </authorList>
    </citation>
    <scope>NUCLEOTIDE SEQUENCE [LARGE SCALE GENOMIC DNA]</scope>
    <source>
        <strain evidence="9 10">CCUG 70868</strain>
    </source>
</reference>
<evidence type="ECO:0000256" key="4">
    <source>
        <dbReference type="ARBA" id="ARBA00022781"/>
    </source>
</evidence>
<keyword evidence="7 8" id="KW-0066">ATP synthesis</keyword>
<accession>A0ABS5B1C5</accession>
<dbReference type="SUPFAM" id="SSF47928">
    <property type="entry name" value="N-terminal domain of the delta subunit of the F1F0-ATP synthase"/>
    <property type="match status" value="1"/>
</dbReference>
<keyword evidence="5 8" id="KW-0406">Ion transport</keyword>
<dbReference type="HAMAP" id="MF_01416">
    <property type="entry name" value="ATP_synth_delta_bact"/>
    <property type="match status" value="1"/>
</dbReference>
<dbReference type="Pfam" id="PF00213">
    <property type="entry name" value="OSCP"/>
    <property type="match status" value="1"/>
</dbReference>
<dbReference type="Gene3D" id="1.10.520.20">
    <property type="entry name" value="N-terminal domain of the delta subunit of the F1F0-ATP synthase"/>
    <property type="match status" value="1"/>
</dbReference>
<evidence type="ECO:0000256" key="3">
    <source>
        <dbReference type="ARBA" id="ARBA00022475"/>
    </source>
</evidence>
<comment type="subcellular location">
    <subcellularLocation>
        <location evidence="8">Cell membrane</location>
        <topology evidence="8">Peripheral membrane protein</topology>
    </subcellularLocation>
    <subcellularLocation>
        <location evidence="1">Membrane</location>
    </subcellularLocation>
</comment>
<evidence type="ECO:0000256" key="1">
    <source>
        <dbReference type="ARBA" id="ARBA00004370"/>
    </source>
</evidence>
<keyword evidence="6 8" id="KW-0472">Membrane</keyword>
<dbReference type="RefSeq" id="WP_209626646.1">
    <property type="nucleotide sequence ID" value="NZ_PRDG01000001.1"/>
</dbReference>
<evidence type="ECO:0000256" key="2">
    <source>
        <dbReference type="ARBA" id="ARBA00022448"/>
    </source>
</evidence>
<comment type="function">
    <text evidence="8">This protein is part of the stalk that links CF(0) to CF(1). It either transmits conformational changes from CF(0) to CF(1) or is implicated in proton conduction.</text>
</comment>
<keyword evidence="8" id="KW-0139">CF(1)</keyword>
<dbReference type="Proteomes" id="UP001519296">
    <property type="component" value="Unassembled WGS sequence"/>
</dbReference>
<name>A0ABS5B1C5_9STRE</name>
<dbReference type="NCBIfam" id="NF004401">
    <property type="entry name" value="PRK05758.2-1"/>
    <property type="match status" value="1"/>
</dbReference>
<protein>
    <recommendedName>
        <fullName evidence="8">ATP synthase subunit delta</fullName>
    </recommendedName>
    <alternativeName>
        <fullName evidence="8">ATP synthase F(1) sector subunit delta</fullName>
    </alternativeName>
    <alternativeName>
        <fullName evidence="8">F-type ATPase subunit delta</fullName>
        <shortName evidence="8">F-ATPase subunit delta</shortName>
    </alternativeName>
</protein>
<keyword evidence="10" id="KW-1185">Reference proteome</keyword>
<comment type="similarity">
    <text evidence="8">Belongs to the ATPase delta chain family.</text>
</comment>
<evidence type="ECO:0000256" key="6">
    <source>
        <dbReference type="ARBA" id="ARBA00023136"/>
    </source>
</evidence>
<comment type="caution">
    <text evidence="9">The sequence shown here is derived from an EMBL/GenBank/DDBJ whole genome shotgun (WGS) entry which is preliminary data.</text>
</comment>
<evidence type="ECO:0000313" key="10">
    <source>
        <dbReference type="Proteomes" id="UP001519296"/>
    </source>
</evidence>
<proteinExistence type="inferred from homology"/>
<evidence type="ECO:0000256" key="5">
    <source>
        <dbReference type="ARBA" id="ARBA00023065"/>
    </source>
</evidence>
<keyword evidence="4 8" id="KW-0375">Hydrogen ion transport</keyword>
<evidence type="ECO:0000256" key="8">
    <source>
        <dbReference type="HAMAP-Rule" id="MF_01416"/>
    </source>
</evidence>
<dbReference type="EMBL" id="PRDG01000001">
    <property type="protein sequence ID" value="MBP2622612.1"/>
    <property type="molecule type" value="Genomic_DNA"/>
</dbReference>
<evidence type="ECO:0000256" key="7">
    <source>
        <dbReference type="ARBA" id="ARBA00023310"/>
    </source>
</evidence>
<dbReference type="PANTHER" id="PTHR11910">
    <property type="entry name" value="ATP SYNTHASE DELTA CHAIN"/>
    <property type="match status" value="1"/>
</dbReference>
<dbReference type="NCBIfam" id="TIGR01145">
    <property type="entry name" value="ATP_synt_delta"/>
    <property type="match status" value="1"/>
</dbReference>
<sequence>MDKKSYALIEKYALPFVQLTLEKGQGDQVFGLLEQMKSICQETQLPDFLTKLGPTKEEKAKCLRLFQPTGSQLVDNLLNVLIENDREDLFYPILVDSLSKLEKISNEFQVTLKSSRALSEQQKDRLAPILEEKMGLKVRSFKEELDPSLIGGFVVTANNKTIDASIKHQLQRVKENLK</sequence>